<dbReference type="Gene3D" id="2.130.10.10">
    <property type="entry name" value="YVTN repeat-like/Quinoprotein amine dehydrogenase"/>
    <property type="match status" value="2"/>
</dbReference>
<comment type="caution">
    <text evidence="7">The sequence shown here is derived from an EMBL/GenBank/DDBJ whole genome shotgun (WGS) entry which is preliminary data.</text>
</comment>
<dbReference type="InterPro" id="IPR045160">
    <property type="entry name" value="ATG16"/>
</dbReference>
<keyword evidence="8" id="KW-1185">Reference proteome</keyword>
<dbReference type="GO" id="GO:0000045">
    <property type="term" value="P:autophagosome assembly"/>
    <property type="evidence" value="ECO:0007669"/>
    <property type="project" value="InterPro"/>
</dbReference>
<organism evidence="7 8">
    <name type="scientific">Modicella reniformis</name>
    <dbReference type="NCBI Taxonomy" id="1440133"/>
    <lineage>
        <taxon>Eukaryota</taxon>
        <taxon>Fungi</taxon>
        <taxon>Fungi incertae sedis</taxon>
        <taxon>Mucoromycota</taxon>
        <taxon>Mortierellomycotina</taxon>
        <taxon>Mortierellomycetes</taxon>
        <taxon>Mortierellales</taxon>
        <taxon>Mortierellaceae</taxon>
        <taxon>Modicella</taxon>
    </lineage>
</organism>
<gene>
    <name evidence="7" type="ORF">BGZ65_003554</name>
</gene>
<comment type="similarity">
    <text evidence="1">Belongs to the ATG16 family.</text>
</comment>
<evidence type="ECO:0000256" key="1">
    <source>
        <dbReference type="ARBA" id="ARBA00005331"/>
    </source>
</evidence>
<evidence type="ECO:0000256" key="4">
    <source>
        <dbReference type="PROSITE-ProRule" id="PRU00221"/>
    </source>
</evidence>
<feature type="repeat" description="WD" evidence="4">
    <location>
        <begin position="435"/>
        <end position="476"/>
    </location>
</feature>
<evidence type="ECO:0000256" key="5">
    <source>
        <dbReference type="SAM" id="MobiDB-lite"/>
    </source>
</evidence>
<keyword evidence="3" id="KW-0677">Repeat</keyword>
<dbReference type="OrthoDB" id="538223at2759"/>
<dbReference type="GO" id="GO:0034274">
    <property type="term" value="C:Atg12-Atg5-Atg16 complex"/>
    <property type="evidence" value="ECO:0007669"/>
    <property type="project" value="TreeGrafter"/>
</dbReference>
<proteinExistence type="inferred from homology"/>
<keyword evidence="2 4" id="KW-0853">WD repeat</keyword>
<dbReference type="InterPro" id="IPR020472">
    <property type="entry name" value="WD40_PAC1"/>
</dbReference>
<dbReference type="PROSITE" id="PS00678">
    <property type="entry name" value="WD_REPEATS_1"/>
    <property type="match status" value="1"/>
</dbReference>
<dbReference type="GO" id="GO:0043495">
    <property type="term" value="F:protein-membrane adaptor activity"/>
    <property type="evidence" value="ECO:0007669"/>
    <property type="project" value="TreeGrafter"/>
</dbReference>
<protein>
    <recommendedName>
        <fullName evidence="6">Autophagy-related protein 16 domain-containing protein</fullName>
    </recommendedName>
</protein>
<name>A0A9P6ILB0_9FUNG</name>
<dbReference type="Pfam" id="PF08614">
    <property type="entry name" value="ATG16"/>
    <property type="match status" value="1"/>
</dbReference>
<dbReference type="EMBL" id="JAAAHW010009896">
    <property type="protein sequence ID" value="KAF9934935.1"/>
    <property type="molecule type" value="Genomic_DNA"/>
</dbReference>
<feature type="repeat" description="WD" evidence="4">
    <location>
        <begin position="407"/>
        <end position="433"/>
    </location>
</feature>
<feature type="repeat" description="WD" evidence="4">
    <location>
        <begin position="266"/>
        <end position="307"/>
    </location>
</feature>
<dbReference type="PRINTS" id="PR00320">
    <property type="entry name" value="GPROTEINBRPT"/>
</dbReference>
<dbReference type="CDD" id="cd00200">
    <property type="entry name" value="WD40"/>
    <property type="match status" value="1"/>
</dbReference>
<dbReference type="InterPro" id="IPR036322">
    <property type="entry name" value="WD40_repeat_dom_sf"/>
</dbReference>
<accession>A0A9P6ILB0</accession>
<dbReference type="PANTHER" id="PTHR19878:SF8">
    <property type="entry name" value="AUTOPHAGY-RELATED 16, ISOFORM F"/>
    <property type="match status" value="1"/>
</dbReference>
<dbReference type="PROSITE" id="PS50082">
    <property type="entry name" value="WD_REPEATS_2"/>
    <property type="match status" value="6"/>
</dbReference>
<evidence type="ECO:0000259" key="6">
    <source>
        <dbReference type="Pfam" id="PF08614"/>
    </source>
</evidence>
<dbReference type="GO" id="GO:0034045">
    <property type="term" value="C:phagophore assembly site membrane"/>
    <property type="evidence" value="ECO:0007669"/>
    <property type="project" value="TreeGrafter"/>
</dbReference>
<feature type="repeat" description="WD" evidence="4">
    <location>
        <begin position="493"/>
        <end position="517"/>
    </location>
</feature>
<sequence>MALQSTQQWETDILDLFATRDKHEKAFTSMVESYNGLVQKLSYLADQNKNLATSAQTSKDQQDKLSRQVTVLRDQGSPVNQKRSAELEAQITSLKDERAELYKTQGTNAQRLLDLNDILRVKDETLTLNKEEIRRLAEVNHILAHKNQELVDLVNEKNITIQVLQDELTTLQLEMGKLDERQRDLEKENSQLLQRWLKKMNEEADRMNAQNVLMENEQETVQSPQVQSPPSARSLRSVGPESPTQSSWRGNSTLFSVVPQIVSRKITAHESEVNTVALSGSGTLFATGSNDKKIKIWDIKTGLLKTTLSGCLQAVMCVSFNASDELLIGASNDNAARLWHLGTGRPRHTLTGHIGKVFSARFNPDSSKVVSGSHDRTIKVWDLQKGYCIRTMFTFASVNDVCLLDFDGSTIASGHLDNNLRFWDARSGNCVKEVTGIHLGQITSVCPSSDGSQILTNSRDNTLRIIDVRTYETVSVLHADGYKTGTNWSKACFSPDGQYVVSGSGDGAMYYWSTREGIVDKVIKGEQTSPIVGVSWTGNSVVSAEKDKTVVIWGTTSRRATIYEK</sequence>
<dbReference type="InterPro" id="IPR019775">
    <property type="entry name" value="WD40_repeat_CS"/>
</dbReference>
<dbReference type="GO" id="GO:0000421">
    <property type="term" value="C:autophagosome membrane"/>
    <property type="evidence" value="ECO:0007669"/>
    <property type="project" value="TreeGrafter"/>
</dbReference>
<feature type="repeat" description="WD" evidence="4">
    <location>
        <begin position="350"/>
        <end position="391"/>
    </location>
</feature>
<feature type="repeat" description="WD" evidence="4">
    <location>
        <begin position="308"/>
        <end position="349"/>
    </location>
</feature>
<dbReference type="Pfam" id="PF00400">
    <property type="entry name" value="WD40"/>
    <property type="match status" value="6"/>
</dbReference>
<evidence type="ECO:0000313" key="8">
    <source>
        <dbReference type="Proteomes" id="UP000749646"/>
    </source>
</evidence>
<dbReference type="AlphaFoldDB" id="A0A9P6ILB0"/>
<dbReference type="InterPro" id="IPR001680">
    <property type="entry name" value="WD40_rpt"/>
</dbReference>
<evidence type="ECO:0000313" key="7">
    <source>
        <dbReference type="EMBL" id="KAF9934935.1"/>
    </source>
</evidence>
<dbReference type="PANTHER" id="PTHR19878">
    <property type="entry name" value="AUTOPHAGY PROTEIN 16-LIKE"/>
    <property type="match status" value="1"/>
</dbReference>
<dbReference type="PROSITE" id="PS50294">
    <property type="entry name" value="WD_REPEATS_REGION"/>
    <property type="match status" value="2"/>
</dbReference>
<evidence type="ECO:0000256" key="2">
    <source>
        <dbReference type="ARBA" id="ARBA00022574"/>
    </source>
</evidence>
<dbReference type="SMART" id="SM00320">
    <property type="entry name" value="WD40"/>
    <property type="match status" value="7"/>
</dbReference>
<feature type="compositionally biased region" description="Polar residues" evidence="5">
    <location>
        <begin position="217"/>
        <end position="231"/>
    </location>
</feature>
<dbReference type="SUPFAM" id="SSF50978">
    <property type="entry name" value="WD40 repeat-like"/>
    <property type="match status" value="1"/>
</dbReference>
<feature type="region of interest" description="Disordered" evidence="5">
    <location>
        <begin position="217"/>
        <end position="250"/>
    </location>
</feature>
<evidence type="ECO:0000256" key="3">
    <source>
        <dbReference type="ARBA" id="ARBA00022737"/>
    </source>
</evidence>
<feature type="domain" description="Autophagy-related protein 16" evidence="6">
    <location>
        <begin position="13"/>
        <end position="208"/>
    </location>
</feature>
<dbReference type="InterPro" id="IPR013923">
    <property type="entry name" value="Autophagy-rel_prot_16_dom"/>
</dbReference>
<dbReference type="CDD" id="cd22887">
    <property type="entry name" value="Atg16_CCD"/>
    <property type="match status" value="1"/>
</dbReference>
<dbReference type="Gene3D" id="1.20.5.170">
    <property type="match status" value="1"/>
</dbReference>
<reference evidence="7" key="1">
    <citation type="journal article" date="2020" name="Fungal Divers.">
        <title>Resolving the Mortierellaceae phylogeny through synthesis of multi-gene phylogenetics and phylogenomics.</title>
        <authorList>
            <person name="Vandepol N."/>
            <person name="Liber J."/>
            <person name="Desiro A."/>
            <person name="Na H."/>
            <person name="Kennedy M."/>
            <person name="Barry K."/>
            <person name="Grigoriev I.V."/>
            <person name="Miller A.N."/>
            <person name="O'Donnell K."/>
            <person name="Stajich J.E."/>
            <person name="Bonito G."/>
        </authorList>
    </citation>
    <scope>NUCLEOTIDE SEQUENCE</scope>
    <source>
        <strain evidence="7">MES-2147</strain>
    </source>
</reference>
<dbReference type="Proteomes" id="UP000749646">
    <property type="component" value="Unassembled WGS sequence"/>
</dbReference>
<dbReference type="InterPro" id="IPR015943">
    <property type="entry name" value="WD40/YVTN_repeat-like_dom_sf"/>
</dbReference>